<dbReference type="AlphaFoldDB" id="A0A0D3JG87"/>
<dbReference type="CDD" id="cd20071">
    <property type="entry name" value="SET_SMYD"/>
    <property type="match status" value="1"/>
</dbReference>
<keyword evidence="3" id="KW-0862">Zinc</keyword>
<reference evidence="7" key="2">
    <citation type="submission" date="2024-10" db="UniProtKB">
        <authorList>
            <consortium name="EnsemblProtists"/>
        </authorList>
    </citation>
    <scope>IDENTIFICATION</scope>
</reference>
<dbReference type="Gene3D" id="2.170.270.10">
    <property type="entry name" value="SET domain"/>
    <property type="match status" value="1"/>
</dbReference>
<organism evidence="7 8">
    <name type="scientific">Emiliania huxleyi (strain CCMP1516)</name>
    <dbReference type="NCBI Taxonomy" id="280463"/>
    <lineage>
        <taxon>Eukaryota</taxon>
        <taxon>Haptista</taxon>
        <taxon>Haptophyta</taxon>
        <taxon>Prymnesiophyceae</taxon>
        <taxon>Isochrysidales</taxon>
        <taxon>Noelaerhabdaceae</taxon>
        <taxon>Emiliania</taxon>
    </lineage>
</organism>
<evidence type="ECO:0000259" key="6">
    <source>
        <dbReference type="PROSITE" id="PS50865"/>
    </source>
</evidence>
<dbReference type="HOGENOM" id="CLU_807604_0_0_1"/>
<dbReference type="RefSeq" id="XP_005774951.1">
    <property type="nucleotide sequence ID" value="XM_005774894.1"/>
</dbReference>
<dbReference type="SUPFAM" id="SSF144232">
    <property type="entry name" value="HIT/MYND zinc finger-like"/>
    <property type="match status" value="1"/>
</dbReference>
<dbReference type="InterPro" id="IPR002893">
    <property type="entry name" value="Znf_MYND"/>
</dbReference>
<protein>
    <recommendedName>
        <fullName evidence="6">MYND-type domain-containing protein</fullName>
    </recommendedName>
</protein>
<keyword evidence="2 4" id="KW-0863">Zinc-finger</keyword>
<dbReference type="GeneID" id="17268066"/>
<dbReference type="KEGG" id="ehx:EMIHUDRAFT_116679"/>
<evidence type="ECO:0000256" key="4">
    <source>
        <dbReference type="PROSITE-ProRule" id="PRU00134"/>
    </source>
</evidence>
<dbReference type="Pfam" id="PF01753">
    <property type="entry name" value="zf-MYND"/>
    <property type="match status" value="1"/>
</dbReference>
<dbReference type="PANTHER" id="PTHR12197">
    <property type="entry name" value="HISTONE-LYSINE N-METHYLTRANSFERASE SMYD"/>
    <property type="match status" value="1"/>
</dbReference>
<dbReference type="OMA" id="HELICNI"/>
<reference evidence="8" key="1">
    <citation type="journal article" date="2013" name="Nature">
        <title>Pan genome of the phytoplankton Emiliania underpins its global distribution.</title>
        <authorList>
            <person name="Read B.A."/>
            <person name="Kegel J."/>
            <person name="Klute M.J."/>
            <person name="Kuo A."/>
            <person name="Lefebvre S.C."/>
            <person name="Maumus F."/>
            <person name="Mayer C."/>
            <person name="Miller J."/>
            <person name="Monier A."/>
            <person name="Salamov A."/>
            <person name="Young J."/>
            <person name="Aguilar M."/>
            <person name="Claverie J.M."/>
            <person name="Frickenhaus S."/>
            <person name="Gonzalez K."/>
            <person name="Herman E.K."/>
            <person name="Lin Y.C."/>
            <person name="Napier J."/>
            <person name="Ogata H."/>
            <person name="Sarno A.F."/>
            <person name="Shmutz J."/>
            <person name="Schroeder D."/>
            <person name="de Vargas C."/>
            <person name="Verret F."/>
            <person name="von Dassow P."/>
            <person name="Valentin K."/>
            <person name="Van de Peer Y."/>
            <person name="Wheeler G."/>
            <person name="Dacks J.B."/>
            <person name="Delwiche C.F."/>
            <person name="Dyhrman S.T."/>
            <person name="Glockner G."/>
            <person name="John U."/>
            <person name="Richards T."/>
            <person name="Worden A.Z."/>
            <person name="Zhang X."/>
            <person name="Grigoriev I.V."/>
            <person name="Allen A.E."/>
            <person name="Bidle K."/>
            <person name="Borodovsky M."/>
            <person name="Bowler C."/>
            <person name="Brownlee C."/>
            <person name="Cock J.M."/>
            <person name="Elias M."/>
            <person name="Gladyshev V.N."/>
            <person name="Groth M."/>
            <person name="Guda C."/>
            <person name="Hadaegh A."/>
            <person name="Iglesias-Rodriguez M.D."/>
            <person name="Jenkins J."/>
            <person name="Jones B.M."/>
            <person name="Lawson T."/>
            <person name="Leese F."/>
            <person name="Lindquist E."/>
            <person name="Lobanov A."/>
            <person name="Lomsadze A."/>
            <person name="Malik S.B."/>
            <person name="Marsh M.E."/>
            <person name="Mackinder L."/>
            <person name="Mock T."/>
            <person name="Mueller-Roeber B."/>
            <person name="Pagarete A."/>
            <person name="Parker M."/>
            <person name="Probert I."/>
            <person name="Quesneville H."/>
            <person name="Raines C."/>
            <person name="Rensing S.A."/>
            <person name="Riano-Pachon D.M."/>
            <person name="Richier S."/>
            <person name="Rokitta S."/>
            <person name="Shiraiwa Y."/>
            <person name="Soanes D.M."/>
            <person name="van der Giezen M."/>
            <person name="Wahlund T.M."/>
            <person name="Williams B."/>
            <person name="Wilson W."/>
            <person name="Wolfe G."/>
            <person name="Wurch L.L."/>
        </authorList>
    </citation>
    <scope>NUCLEOTIDE SEQUENCE</scope>
</reference>
<dbReference type="STRING" id="2903.R1CJ09"/>
<name>A0A0D3JG87_EMIH1</name>
<evidence type="ECO:0000313" key="7">
    <source>
        <dbReference type="EnsemblProtists" id="EOD22522"/>
    </source>
</evidence>
<dbReference type="PaxDb" id="2903-EOD22522"/>
<dbReference type="Proteomes" id="UP000013827">
    <property type="component" value="Unassembled WGS sequence"/>
</dbReference>
<feature type="region of interest" description="Disordered" evidence="5">
    <location>
        <begin position="288"/>
        <end position="330"/>
    </location>
</feature>
<dbReference type="Gene3D" id="1.10.220.160">
    <property type="match status" value="1"/>
</dbReference>
<keyword evidence="8" id="KW-1185">Reference proteome</keyword>
<dbReference type="PROSITE" id="PS50865">
    <property type="entry name" value="ZF_MYND_2"/>
    <property type="match status" value="1"/>
</dbReference>
<evidence type="ECO:0000313" key="8">
    <source>
        <dbReference type="Proteomes" id="UP000013827"/>
    </source>
</evidence>
<feature type="compositionally biased region" description="Basic and acidic residues" evidence="5">
    <location>
        <begin position="289"/>
        <end position="300"/>
    </location>
</feature>
<evidence type="ECO:0000256" key="1">
    <source>
        <dbReference type="ARBA" id="ARBA00022723"/>
    </source>
</evidence>
<dbReference type="Pfam" id="PF00856">
    <property type="entry name" value="SET"/>
    <property type="match status" value="1"/>
</dbReference>
<dbReference type="InterPro" id="IPR001214">
    <property type="entry name" value="SET_dom"/>
</dbReference>
<dbReference type="eggNOG" id="KOG2084">
    <property type="taxonomic scope" value="Eukaryota"/>
</dbReference>
<sequence length="330" mass="35878">MVAASQIAPDDVICDAPAYCVCTFEEWRKRVCASCFSLASGRLTVRCPNCEHAFYCSEQCRTRHRIEGSVGSAPHGRVCAALRRFAPLRKYGKSTANVLRLLLEALACRADATDAADAADTADGLFDALVHHPPHWSQPKEAQEWARVSAAFRTLLSRCDWWHAPPPSDDELFALVSRLDSNIFGCFVRDDGAIFGHACYLQAATFNHSCEPNCVAMRGVARMRIVAQEAVAAGEPLTISYIDANRPVHARRKDLSDHYHFTCDCPRCTAEATNGAVRTKLTYGGGGALRRDAAGKDAPRRGGVASPLPKAPPPPAAATKPTRPWFEALA</sequence>
<dbReference type="EnsemblProtists" id="EOD22522">
    <property type="protein sequence ID" value="EOD22522"/>
    <property type="gene ID" value="EMIHUDRAFT_116679"/>
</dbReference>
<feature type="domain" description="MYND-type" evidence="6">
    <location>
        <begin position="32"/>
        <end position="79"/>
    </location>
</feature>
<keyword evidence="1" id="KW-0479">Metal-binding</keyword>
<dbReference type="InterPro" id="IPR050869">
    <property type="entry name" value="H3K4_H4K5_MeTrfase"/>
</dbReference>
<dbReference type="Gene3D" id="6.10.140.2220">
    <property type="match status" value="1"/>
</dbReference>
<evidence type="ECO:0000256" key="5">
    <source>
        <dbReference type="SAM" id="MobiDB-lite"/>
    </source>
</evidence>
<evidence type="ECO:0000256" key="2">
    <source>
        <dbReference type="ARBA" id="ARBA00022771"/>
    </source>
</evidence>
<evidence type="ECO:0000256" key="3">
    <source>
        <dbReference type="ARBA" id="ARBA00022833"/>
    </source>
</evidence>
<dbReference type="SUPFAM" id="SSF82199">
    <property type="entry name" value="SET domain"/>
    <property type="match status" value="1"/>
</dbReference>
<dbReference type="GO" id="GO:0008270">
    <property type="term" value="F:zinc ion binding"/>
    <property type="evidence" value="ECO:0007669"/>
    <property type="project" value="UniProtKB-KW"/>
</dbReference>
<dbReference type="InterPro" id="IPR046341">
    <property type="entry name" value="SET_dom_sf"/>
</dbReference>
<proteinExistence type="predicted"/>
<accession>A0A0D3JG87</accession>